<keyword evidence="3" id="KW-0804">Transcription</keyword>
<evidence type="ECO:0000256" key="4">
    <source>
        <dbReference type="PROSITE-ProRule" id="PRU00335"/>
    </source>
</evidence>
<dbReference type="InterPro" id="IPR050109">
    <property type="entry name" value="HTH-type_TetR-like_transc_reg"/>
</dbReference>
<dbReference type="PROSITE" id="PS50977">
    <property type="entry name" value="HTH_TETR_2"/>
    <property type="match status" value="1"/>
</dbReference>
<organism evidence="6 7">
    <name type="scientific">Kibdelosporangium aridum</name>
    <dbReference type="NCBI Taxonomy" id="2030"/>
    <lineage>
        <taxon>Bacteria</taxon>
        <taxon>Bacillati</taxon>
        <taxon>Actinomycetota</taxon>
        <taxon>Actinomycetes</taxon>
        <taxon>Pseudonocardiales</taxon>
        <taxon>Pseudonocardiaceae</taxon>
        <taxon>Kibdelosporangium</taxon>
    </lineage>
</organism>
<dbReference type="GO" id="GO:0003700">
    <property type="term" value="F:DNA-binding transcription factor activity"/>
    <property type="evidence" value="ECO:0007669"/>
    <property type="project" value="TreeGrafter"/>
</dbReference>
<keyword evidence="2 4" id="KW-0238">DNA-binding</keyword>
<name>A0A428ZJB8_KIBAR</name>
<dbReference type="GO" id="GO:0000976">
    <property type="term" value="F:transcription cis-regulatory region binding"/>
    <property type="evidence" value="ECO:0007669"/>
    <property type="project" value="TreeGrafter"/>
</dbReference>
<evidence type="ECO:0000256" key="2">
    <source>
        <dbReference type="ARBA" id="ARBA00023125"/>
    </source>
</evidence>
<dbReference type="AlphaFoldDB" id="A0A428ZJB8"/>
<evidence type="ECO:0000256" key="3">
    <source>
        <dbReference type="ARBA" id="ARBA00023163"/>
    </source>
</evidence>
<dbReference type="OrthoDB" id="3295174at2"/>
<dbReference type="InterPro" id="IPR001647">
    <property type="entry name" value="HTH_TetR"/>
</dbReference>
<keyword evidence="1" id="KW-0805">Transcription regulation</keyword>
<dbReference type="Gene3D" id="1.10.357.10">
    <property type="entry name" value="Tetracycline Repressor, domain 2"/>
    <property type="match status" value="1"/>
</dbReference>
<gene>
    <name evidence="6" type="ORF">DMH04_09495</name>
</gene>
<dbReference type="InterPro" id="IPR036271">
    <property type="entry name" value="Tet_transcr_reg_TetR-rel_C_sf"/>
</dbReference>
<dbReference type="EMBL" id="QHKI01000005">
    <property type="protein sequence ID" value="RSM88048.1"/>
    <property type="molecule type" value="Genomic_DNA"/>
</dbReference>
<reference evidence="6 7" key="1">
    <citation type="submission" date="2018-05" db="EMBL/GenBank/DDBJ databases">
        <title>Evolution of GPA BGCs.</title>
        <authorList>
            <person name="Waglechner N."/>
            <person name="Wright G.D."/>
        </authorList>
    </citation>
    <scope>NUCLEOTIDE SEQUENCE [LARGE SCALE GENOMIC DNA]</scope>
    <source>
        <strain evidence="6 7">A82846</strain>
    </source>
</reference>
<dbReference type="SUPFAM" id="SSF48498">
    <property type="entry name" value="Tetracyclin repressor-like, C-terminal domain"/>
    <property type="match status" value="1"/>
</dbReference>
<evidence type="ECO:0000256" key="1">
    <source>
        <dbReference type="ARBA" id="ARBA00023015"/>
    </source>
</evidence>
<comment type="caution">
    <text evidence="6">The sequence shown here is derived from an EMBL/GenBank/DDBJ whole genome shotgun (WGS) entry which is preliminary data.</text>
</comment>
<evidence type="ECO:0000259" key="5">
    <source>
        <dbReference type="PROSITE" id="PS50977"/>
    </source>
</evidence>
<feature type="DNA-binding region" description="H-T-H motif" evidence="4">
    <location>
        <begin position="33"/>
        <end position="52"/>
    </location>
</feature>
<dbReference type="Pfam" id="PF00440">
    <property type="entry name" value="TetR_N"/>
    <property type="match status" value="1"/>
</dbReference>
<dbReference type="RefSeq" id="WP_037255986.1">
    <property type="nucleotide sequence ID" value="NZ_QHKI01000005.1"/>
</dbReference>
<protein>
    <submittedName>
        <fullName evidence="6">TetR/AcrR family transcriptional regulator</fullName>
    </submittedName>
</protein>
<dbReference type="SUPFAM" id="SSF46689">
    <property type="entry name" value="Homeodomain-like"/>
    <property type="match status" value="1"/>
</dbReference>
<evidence type="ECO:0000313" key="6">
    <source>
        <dbReference type="EMBL" id="RSM88048.1"/>
    </source>
</evidence>
<sequence length="183" mass="20395">MPNREPQRSDAQANRTRILEVARDMLTEDGDASLNSIAKKAGVGAGTLYRHFPNREALVLAVYRHEVQRLVDWATELLAEDPPLVAMRKWFERLAGYIRIKRGLGDALTAANHDAITNETYGPVIKTIAMFLHAGEQDHTIRPGLNPDDVLLMMGAVWRTPAGQEGENQASRLLDLILEAFRA</sequence>
<dbReference type="InterPro" id="IPR049445">
    <property type="entry name" value="TetR_SbtR-like_C"/>
</dbReference>
<dbReference type="PANTHER" id="PTHR30055:SF234">
    <property type="entry name" value="HTH-TYPE TRANSCRIPTIONAL REGULATOR BETI"/>
    <property type="match status" value="1"/>
</dbReference>
<feature type="domain" description="HTH tetR-type" evidence="5">
    <location>
        <begin position="12"/>
        <end position="70"/>
    </location>
</feature>
<dbReference type="Pfam" id="PF21597">
    <property type="entry name" value="TetR_C_43"/>
    <property type="match status" value="1"/>
</dbReference>
<evidence type="ECO:0000313" key="7">
    <source>
        <dbReference type="Proteomes" id="UP000287547"/>
    </source>
</evidence>
<dbReference type="InterPro" id="IPR009057">
    <property type="entry name" value="Homeodomain-like_sf"/>
</dbReference>
<accession>A0A428ZJB8</accession>
<dbReference type="PANTHER" id="PTHR30055">
    <property type="entry name" value="HTH-TYPE TRANSCRIPTIONAL REGULATOR RUTR"/>
    <property type="match status" value="1"/>
</dbReference>
<dbReference type="Proteomes" id="UP000287547">
    <property type="component" value="Unassembled WGS sequence"/>
</dbReference>
<proteinExistence type="predicted"/>